<dbReference type="InterPro" id="IPR020846">
    <property type="entry name" value="MFS_dom"/>
</dbReference>
<keyword evidence="2" id="KW-0813">Transport</keyword>
<accession>A0AAN8XAE3</accession>
<gene>
    <name evidence="10" type="ORF">SK128_010324</name>
</gene>
<sequence>MYAENSTSYNLSQDDVTWIVSSFGIAGMVGTLFTGPIIDFFGPRLLLLSLHLPSALFWLIKAFSPYKSLLYVARVGLVLILTVMGPLIPMLLSELSDPKIRGFMFALEEITVAFAILVMYILAQWVDWRVTTAACAAPSVLLFICNLFVPESPYWLARKGKLEAAEKSLQKLRVSKTAASQELQALTGLIKESRQTSFLEQTKQLSLPENYRPVLLLLIILILRELGGEYIIFSYSVAIFEEAQVNMDAFTCTVLVGVLRMTFTIISSLMLDRFGRRPLLLITTFLCAAASMLSGIFALTGTWGSSWIILISVLTYVASYGLGLGPIPWGLAGEMIPTPVRTVGGPICIFFYSLAVFGISHLFPMFIEAFGIAYVFFLFASSLVVLFVILWFVFPETKGKTLNELQGAFVKKTPETN</sequence>
<evidence type="ECO:0000313" key="11">
    <source>
        <dbReference type="Proteomes" id="UP001381693"/>
    </source>
</evidence>
<feature type="transmembrane region" description="Helical" evidence="8">
    <location>
        <begin position="214"/>
        <end position="235"/>
    </location>
</feature>
<proteinExistence type="predicted"/>
<feature type="transmembrane region" description="Helical" evidence="8">
    <location>
        <begin position="69"/>
        <end position="91"/>
    </location>
</feature>
<keyword evidence="6 8" id="KW-1133">Transmembrane helix</keyword>
<name>A0AAN8XAE3_HALRR</name>
<dbReference type="PANTHER" id="PTHR48021:SF1">
    <property type="entry name" value="GH07001P-RELATED"/>
    <property type="match status" value="1"/>
</dbReference>
<feature type="domain" description="Major facilitator superfamily (MFS) profile" evidence="9">
    <location>
        <begin position="1"/>
        <end position="398"/>
    </location>
</feature>
<dbReference type="AlphaFoldDB" id="A0AAN8XAE3"/>
<evidence type="ECO:0000313" key="10">
    <source>
        <dbReference type="EMBL" id="KAK7075170.1"/>
    </source>
</evidence>
<feature type="transmembrane region" description="Helical" evidence="8">
    <location>
        <begin position="369"/>
        <end position="394"/>
    </location>
</feature>
<dbReference type="InterPro" id="IPR005829">
    <property type="entry name" value="Sugar_transporter_CS"/>
</dbReference>
<dbReference type="Proteomes" id="UP001381693">
    <property type="component" value="Unassembled WGS sequence"/>
</dbReference>
<comment type="subcellular location">
    <subcellularLocation>
        <location evidence="1">Cell membrane</location>
        <topology evidence="1">Multi-pass membrane protein</topology>
    </subcellularLocation>
</comment>
<feature type="transmembrane region" description="Helical" evidence="8">
    <location>
        <begin position="307"/>
        <end position="331"/>
    </location>
</feature>
<feature type="transmembrane region" description="Helical" evidence="8">
    <location>
        <begin position="247"/>
        <end position="267"/>
    </location>
</feature>
<dbReference type="SUPFAM" id="SSF103473">
    <property type="entry name" value="MFS general substrate transporter"/>
    <property type="match status" value="1"/>
</dbReference>
<evidence type="ECO:0000256" key="1">
    <source>
        <dbReference type="ARBA" id="ARBA00004651"/>
    </source>
</evidence>
<dbReference type="FunFam" id="1.20.1250.20:FF:000218">
    <property type="entry name" value="facilitated trehalose transporter Tret1"/>
    <property type="match status" value="1"/>
</dbReference>
<dbReference type="InterPro" id="IPR036259">
    <property type="entry name" value="MFS_trans_sf"/>
</dbReference>
<evidence type="ECO:0000256" key="4">
    <source>
        <dbReference type="ARBA" id="ARBA00022597"/>
    </source>
</evidence>
<dbReference type="InterPro" id="IPR050549">
    <property type="entry name" value="MFS_Trehalose_Transporter"/>
</dbReference>
<feature type="transmembrane region" description="Helical" evidence="8">
    <location>
        <begin position="128"/>
        <end position="149"/>
    </location>
</feature>
<dbReference type="EMBL" id="JAXCGZ010011352">
    <property type="protein sequence ID" value="KAK7075170.1"/>
    <property type="molecule type" value="Genomic_DNA"/>
</dbReference>
<evidence type="ECO:0000256" key="2">
    <source>
        <dbReference type="ARBA" id="ARBA00022448"/>
    </source>
</evidence>
<dbReference type="Gene3D" id="1.20.1250.20">
    <property type="entry name" value="MFS general substrate transporter like domains"/>
    <property type="match status" value="1"/>
</dbReference>
<evidence type="ECO:0000259" key="9">
    <source>
        <dbReference type="PROSITE" id="PS50850"/>
    </source>
</evidence>
<evidence type="ECO:0000256" key="8">
    <source>
        <dbReference type="SAM" id="Phobius"/>
    </source>
</evidence>
<dbReference type="Pfam" id="PF00083">
    <property type="entry name" value="Sugar_tr"/>
    <property type="match status" value="1"/>
</dbReference>
<dbReference type="InterPro" id="IPR005828">
    <property type="entry name" value="MFS_sugar_transport-like"/>
</dbReference>
<keyword evidence="4" id="KW-0762">Sugar transport</keyword>
<dbReference type="PROSITE" id="PS00216">
    <property type="entry name" value="SUGAR_TRANSPORT_1"/>
    <property type="match status" value="1"/>
</dbReference>
<reference evidence="10 11" key="1">
    <citation type="submission" date="2023-11" db="EMBL/GenBank/DDBJ databases">
        <title>Halocaridina rubra genome assembly.</title>
        <authorList>
            <person name="Smith C."/>
        </authorList>
    </citation>
    <scope>NUCLEOTIDE SEQUENCE [LARGE SCALE GENOMIC DNA]</scope>
    <source>
        <strain evidence="10">EP-1</strain>
        <tissue evidence="10">Whole</tissue>
    </source>
</reference>
<evidence type="ECO:0000256" key="6">
    <source>
        <dbReference type="ARBA" id="ARBA00022989"/>
    </source>
</evidence>
<protein>
    <recommendedName>
        <fullName evidence="9">Major facilitator superfamily (MFS) profile domain-containing protein</fullName>
    </recommendedName>
</protein>
<keyword evidence="3" id="KW-1003">Cell membrane</keyword>
<feature type="transmembrane region" description="Helical" evidence="8">
    <location>
        <begin position="16"/>
        <end position="38"/>
    </location>
</feature>
<keyword evidence="5 8" id="KW-0812">Transmembrane</keyword>
<feature type="transmembrane region" description="Helical" evidence="8">
    <location>
        <begin position="103"/>
        <end position="122"/>
    </location>
</feature>
<feature type="transmembrane region" description="Helical" evidence="8">
    <location>
        <begin position="279"/>
        <end position="301"/>
    </location>
</feature>
<evidence type="ECO:0000256" key="3">
    <source>
        <dbReference type="ARBA" id="ARBA00022475"/>
    </source>
</evidence>
<feature type="transmembrane region" description="Helical" evidence="8">
    <location>
        <begin position="343"/>
        <end position="363"/>
    </location>
</feature>
<dbReference type="GO" id="GO:0022857">
    <property type="term" value="F:transmembrane transporter activity"/>
    <property type="evidence" value="ECO:0007669"/>
    <property type="project" value="InterPro"/>
</dbReference>
<evidence type="ECO:0000256" key="5">
    <source>
        <dbReference type="ARBA" id="ARBA00022692"/>
    </source>
</evidence>
<organism evidence="10 11">
    <name type="scientific">Halocaridina rubra</name>
    <name type="common">Hawaiian red shrimp</name>
    <dbReference type="NCBI Taxonomy" id="373956"/>
    <lineage>
        <taxon>Eukaryota</taxon>
        <taxon>Metazoa</taxon>
        <taxon>Ecdysozoa</taxon>
        <taxon>Arthropoda</taxon>
        <taxon>Crustacea</taxon>
        <taxon>Multicrustacea</taxon>
        <taxon>Malacostraca</taxon>
        <taxon>Eumalacostraca</taxon>
        <taxon>Eucarida</taxon>
        <taxon>Decapoda</taxon>
        <taxon>Pleocyemata</taxon>
        <taxon>Caridea</taxon>
        <taxon>Atyoidea</taxon>
        <taxon>Atyidae</taxon>
        <taxon>Halocaridina</taxon>
    </lineage>
</organism>
<dbReference type="PROSITE" id="PS50850">
    <property type="entry name" value="MFS"/>
    <property type="match status" value="1"/>
</dbReference>
<comment type="caution">
    <text evidence="10">The sequence shown here is derived from an EMBL/GenBank/DDBJ whole genome shotgun (WGS) entry which is preliminary data.</text>
</comment>
<keyword evidence="11" id="KW-1185">Reference proteome</keyword>
<evidence type="ECO:0000256" key="7">
    <source>
        <dbReference type="ARBA" id="ARBA00023136"/>
    </source>
</evidence>
<dbReference type="PANTHER" id="PTHR48021">
    <property type="match status" value="1"/>
</dbReference>
<dbReference type="GO" id="GO:0005886">
    <property type="term" value="C:plasma membrane"/>
    <property type="evidence" value="ECO:0007669"/>
    <property type="project" value="UniProtKB-SubCell"/>
</dbReference>
<keyword evidence="7 8" id="KW-0472">Membrane</keyword>